<dbReference type="GO" id="GO:0016887">
    <property type="term" value="F:ATP hydrolysis activity"/>
    <property type="evidence" value="ECO:0007669"/>
    <property type="project" value="InterPro"/>
</dbReference>
<dbReference type="InterPro" id="IPR017871">
    <property type="entry name" value="ABC_transporter-like_CS"/>
</dbReference>
<keyword evidence="1" id="KW-0547">Nucleotide-binding</keyword>
<accession>A0A2I1PC98</accession>
<comment type="caution">
    <text evidence="4">The sequence shown here is derived from an EMBL/GenBank/DDBJ whole genome shotgun (WGS) entry which is preliminary data.</text>
</comment>
<dbReference type="InterPro" id="IPR003593">
    <property type="entry name" value="AAA+_ATPase"/>
</dbReference>
<dbReference type="GO" id="GO:0005524">
    <property type="term" value="F:ATP binding"/>
    <property type="evidence" value="ECO:0007669"/>
    <property type="project" value="UniProtKB-KW"/>
</dbReference>
<evidence type="ECO:0000259" key="3">
    <source>
        <dbReference type="PROSITE" id="PS50893"/>
    </source>
</evidence>
<dbReference type="SUPFAM" id="SSF52540">
    <property type="entry name" value="P-loop containing nucleoside triphosphate hydrolases"/>
    <property type="match status" value="1"/>
</dbReference>
<name>A0A2I1PC98_9MICO</name>
<feature type="domain" description="ABC transporter" evidence="3">
    <location>
        <begin position="2"/>
        <end position="216"/>
    </location>
</feature>
<dbReference type="PROSITE" id="PS00211">
    <property type="entry name" value="ABC_TRANSPORTER_1"/>
    <property type="match status" value="1"/>
</dbReference>
<dbReference type="SMART" id="SM00382">
    <property type="entry name" value="AAA"/>
    <property type="match status" value="1"/>
</dbReference>
<evidence type="ECO:0000313" key="4">
    <source>
        <dbReference type="EMBL" id="PKZ42230.1"/>
    </source>
</evidence>
<proteinExistence type="predicted"/>
<dbReference type="GO" id="GO:0005886">
    <property type="term" value="C:plasma membrane"/>
    <property type="evidence" value="ECO:0007669"/>
    <property type="project" value="TreeGrafter"/>
</dbReference>
<protein>
    <submittedName>
        <fullName evidence="4">Lipoprotein ABC transporter ATP-binding protein</fullName>
    </submittedName>
</protein>
<evidence type="ECO:0000256" key="2">
    <source>
        <dbReference type="ARBA" id="ARBA00022840"/>
    </source>
</evidence>
<dbReference type="InterPro" id="IPR027417">
    <property type="entry name" value="P-loop_NTPase"/>
</dbReference>
<dbReference type="InterPro" id="IPR003439">
    <property type="entry name" value="ABC_transporter-like_ATP-bd"/>
</dbReference>
<sequence length="217" mass="23312">MLVAERLSMSVPGRVLWKGVDLTVAPGERLALVGPSGCGKTTLLNCLAGLESPGGGSVRLEGTDLTSASGRTMRRLRRDVLGVLFQDHGLVPTQTIGQNLDYGFSGRTVRRADRPAMRAQVLDRVGVSHSPQTKTLTLSGGEQQRVALARLLLQNPRVVFADEPTASLDDGNVQVVQRVFDEMASRGTAIVMATHDDRMMRWADSMFDLSAAVGRAA</sequence>
<dbReference type="OrthoDB" id="4425833at2"/>
<dbReference type="GO" id="GO:0022857">
    <property type="term" value="F:transmembrane transporter activity"/>
    <property type="evidence" value="ECO:0007669"/>
    <property type="project" value="TreeGrafter"/>
</dbReference>
<dbReference type="Proteomes" id="UP000234206">
    <property type="component" value="Unassembled WGS sequence"/>
</dbReference>
<evidence type="ECO:0000313" key="5">
    <source>
        <dbReference type="Proteomes" id="UP000234206"/>
    </source>
</evidence>
<dbReference type="PROSITE" id="PS50893">
    <property type="entry name" value="ABC_TRANSPORTER_2"/>
    <property type="match status" value="1"/>
</dbReference>
<keyword evidence="4" id="KW-0449">Lipoprotein</keyword>
<organism evidence="4 5">
    <name type="scientific">Kytococcus schroeteri</name>
    <dbReference type="NCBI Taxonomy" id="138300"/>
    <lineage>
        <taxon>Bacteria</taxon>
        <taxon>Bacillati</taxon>
        <taxon>Actinomycetota</taxon>
        <taxon>Actinomycetes</taxon>
        <taxon>Micrococcales</taxon>
        <taxon>Kytococcaceae</taxon>
        <taxon>Kytococcus</taxon>
    </lineage>
</organism>
<keyword evidence="2 4" id="KW-0067">ATP-binding</keyword>
<dbReference type="Gene3D" id="3.40.50.300">
    <property type="entry name" value="P-loop containing nucleotide triphosphate hydrolases"/>
    <property type="match status" value="1"/>
</dbReference>
<dbReference type="Pfam" id="PF00005">
    <property type="entry name" value="ABC_tran"/>
    <property type="match status" value="1"/>
</dbReference>
<dbReference type="EMBL" id="PKIZ01000005">
    <property type="protein sequence ID" value="PKZ42230.1"/>
    <property type="molecule type" value="Genomic_DNA"/>
</dbReference>
<evidence type="ECO:0000256" key="1">
    <source>
        <dbReference type="ARBA" id="ARBA00022741"/>
    </source>
</evidence>
<keyword evidence="5" id="KW-1185">Reference proteome</keyword>
<gene>
    <name evidence="4" type="ORF">CYJ76_03495</name>
</gene>
<dbReference type="AlphaFoldDB" id="A0A2I1PC98"/>
<dbReference type="PANTHER" id="PTHR24220">
    <property type="entry name" value="IMPORT ATP-BINDING PROTEIN"/>
    <property type="match status" value="1"/>
</dbReference>
<dbReference type="InterPro" id="IPR015854">
    <property type="entry name" value="ABC_transpr_LolD-like"/>
</dbReference>
<reference evidence="4 5" key="1">
    <citation type="submission" date="2017-12" db="EMBL/GenBank/DDBJ databases">
        <title>Phylogenetic diversity of female urinary microbiome.</title>
        <authorList>
            <person name="Thomas-White K."/>
            <person name="Wolfe A.J."/>
        </authorList>
    </citation>
    <scope>NUCLEOTIDE SEQUENCE [LARGE SCALE GENOMIC DNA]</scope>
    <source>
        <strain evidence="4 5">UMB1298</strain>
    </source>
</reference>